<dbReference type="AlphaFoldDB" id="A0A0N5C1A1"/>
<keyword evidence="7" id="KW-1185">Reference proteome</keyword>
<feature type="transmembrane region" description="Helical" evidence="6">
    <location>
        <begin position="124"/>
        <end position="149"/>
    </location>
</feature>
<keyword evidence="5 6" id="KW-0472">Membrane</keyword>
<comment type="similarity">
    <text evidence="2 6">Belongs to the nematode receptor-like protein srg family.</text>
</comment>
<dbReference type="PANTHER" id="PTHR31552">
    <property type="entry name" value="SERPENTINE RECEPTOR CLASS GAMMA"/>
    <property type="match status" value="1"/>
</dbReference>
<dbReference type="InterPro" id="IPR000609">
    <property type="entry name" value="7TM_GPCR_serpentine_rcpt_Srg"/>
</dbReference>
<keyword evidence="4 6" id="KW-1133">Transmembrane helix</keyword>
<feature type="transmembrane region" description="Helical" evidence="6">
    <location>
        <begin position="91"/>
        <end position="112"/>
    </location>
</feature>
<feature type="transmembrane region" description="Helical" evidence="6">
    <location>
        <begin position="186"/>
        <end position="207"/>
    </location>
</feature>
<evidence type="ECO:0000256" key="1">
    <source>
        <dbReference type="ARBA" id="ARBA00004141"/>
    </source>
</evidence>
<feature type="transmembrane region" description="Helical" evidence="6">
    <location>
        <begin position="12"/>
        <end position="31"/>
    </location>
</feature>
<comment type="caution">
    <text evidence="6">Lacks conserved residue(s) required for the propagation of feature annotation.</text>
</comment>
<evidence type="ECO:0000256" key="4">
    <source>
        <dbReference type="ARBA" id="ARBA00022989"/>
    </source>
</evidence>
<dbReference type="Pfam" id="PF02118">
    <property type="entry name" value="Srg"/>
    <property type="match status" value="1"/>
</dbReference>
<organism evidence="7 8">
    <name type="scientific">Strongyloides papillosus</name>
    <name type="common">Intestinal threadworm</name>
    <dbReference type="NCBI Taxonomy" id="174720"/>
    <lineage>
        <taxon>Eukaryota</taxon>
        <taxon>Metazoa</taxon>
        <taxon>Ecdysozoa</taxon>
        <taxon>Nematoda</taxon>
        <taxon>Chromadorea</taxon>
        <taxon>Rhabditida</taxon>
        <taxon>Tylenchina</taxon>
        <taxon>Panagrolaimomorpha</taxon>
        <taxon>Strongyloidoidea</taxon>
        <taxon>Strongyloididae</taxon>
        <taxon>Strongyloides</taxon>
    </lineage>
</organism>
<feature type="transmembrane region" description="Helical" evidence="6">
    <location>
        <begin position="234"/>
        <end position="263"/>
    </location>
</feature>
<name>A0A0N5C1A1_STREA</name>
<evidence type="ECO:0000256" key="3">
    <source>
        <dbReference type="ARBA" id="ARBA00022692"/>
    </source>
</evidence>
<accession>A0A0N5C1A1</accession>
<evidence type="ECO:0000313" key="8">
    <source>
        <dbReference type="WBParaSite" id="SPAL_0001177825.1"/>
    </source>
</evidence>
<dbReference type="STRING" id="174720.A0A0N5C1A1"/>
<evidence type="ECO:0000256" key="6">
    <source>
        <dbReference type="RuleBase" id="RU280813"/>
    </source>
</evidence>
<protein>
    <recommendedName>
        <fullName evidence="6">Serpentine receptor class gamma</fullName>
    </recommendedName>
</protein>
<dbReference type="GO" id="GO:0016020">
    <property type="term" value="C:membrane"/>
    <property type="evidence" value="ECO:0007669"/>
    <property type="project" value="UniProtKB-SubCell"/>
</dbReference>
<proteinExistence type="inferred from homology"/>
<dbReference type="PANTHER" id="PTHR31552:SF8">
    <property type="entry name" value="SERPENTINE RECEPTOR CLASS GAMMA"/>
    <property type="match status" value="1"/>
</dbReference>
<keyword evidence="3 6" id="KW-0812">Transmembrane</keyword>
<dbReference type="GO" id="GO:0007606">
    <property type="term" value="P:sensory perception of chemical stimulus"/>
    <property type="evidence" value="ECO:0007669"/>
    <property type="project" value="UniProtKB-UniRule"/>
</dbReference>
<reference evidence="8" key="1">
    <citation type="submission" date="2017-02" db="UniProtKB">
        <authorList>
            <consortium name="WormBaseParasite"/>
        </authorList>
    </citation>
    <scope>IDENTIFICATION</scope>
</reference>
<dbReference type="WBParaSite" id="SPAL_0001177825.1">
    <property type="protein sequence ID" value="SPAL_0001177825.1"/>
    <property type="gene ID" value="SPAL_0001177825"/>
</dbReference>
<feature type="transmembrane region" description="Helical" evidence="6">
    <location>
        <begin position="43"/>
        <end position="62"/>
    </location>
</feature>
<evidence type="ECO:0000313" key="7">
    <source>
        <dbReference type="Proteomes" id="UP000046392"/>
    </source>
</evidence>
<evidence type="ECO:0000256" key="5">
    <source>
        <dbReference type="ARBA" id="ARBA00023136"/>
    </source>
</evidence>
<evidence type="ECO:0000256" key="2">
    <source>
        <dbReference type="ARBA" id="ARBA00005692"/>
    </source>
</evidence>
<sequence>MNNQYVIFCINLLYEIPSFILLVIIEIILLIPSNRKIFYSSFFKIIFFNGLFDILSFVTFTIHHRLPNYGILVEFYNDLFMKEVDVRSVEFLRSLSTIGQLIGMFFLCFNRFTSVYFQVRYDNIWRYLLPVYYVTVTVLPILLTFPILLDKMIYKPFDRSNISFGFKGRWMTYNARWYNSYMVTSILNLLFLTLCAIINFSTLFLLIRYKRSAESKVQDVGSNHTMNFSMEKKFFLLAVVCFTGQLIFALSGVSYNLIILLFYS</sequence>
<comment type="subcellular location">
    <subcellularLocation>
        <location evidence="1">Membrane</location>
        <topology evidence="1">Multi-pass membrane protein</topology>
    </subcellularLocation>
</comment>
<dbReference type="GO" id="GO:0004888">
    <property type="term" value="F:transmembrane signaling receptor activity"/>
    <property type="evidence" value="ECO:0007669"/>
    <property type="project" value="InterPro"/>
</dbReference>
<dbReference type="Proteomes" id="UP000046392">
    <property type="component" value="Unplaced"/>
</dbReference>